<organism evidence="8 9">
    <name type="scientific">Candidatus Nanopelagicus abundans</name>
    <dbReference type="NCBI Taxonomy" id="1884916"/>
    <lineage>
        <taxon>Bacteria</taxon>
        <taxon>Bacillati</taxon>
        <taxon>Actinomycetota</taxon>
        <taxon>Actinomycetes</taxon>
        <taxon>Candidatus Nanopelagicales</taxon>
        <taxon>Candidatus Nanopelagicaceae</taxon>
        <taxon>Candidatus Nanopelagicus</taxon>
    </lineage>
</organism>
<evidence type="ECO:0000313" key="8">
    <source>
        <dbReference type="EMBL" id="ASY24405.1"/>
    </source>
</evidence>
<evidence type="ECO:0000256" key="6">
    <source>
        <dbReference type="HAMAP-Rule" id="MF_00227"/>
    </source>
</evidence>
<comment type="subunit">
    <text evidence="6">Consists of a catalytic RNA component (M1 or rnpB) and a protein subunit.</text>
</comment>
<keyword evidence="2 6" id="KW-0540">Nuclease</keyword>
<dbReference type="EC" id="3.1.26.5" evidence="6 7"/>
<dbReference type="GO" id="GO:0000049">
    <property type="term" value="F:tRNA binding"/>
    <property type="evidence" value="ECO:0007669"/>
    <property type="project" value="UniProtKB-UniRule"/>
</dbReference>
<sequence>MLPKTNRLRAGSDFNRITKAGVRVSSENIVIYASLGEQEQPRVGFIVNRSVGGSVSRHLVTRKLRHNFAAHIPSLPKQSMLVVRVLKQQNDYTNEVAIAVEKAILKLSSFNKKADA</sequence>
<keyword evidence="9" id="KW-1185">Reference proteome</keyword>
<dbReference type="GO" id="GO:0001682">
    <property type="term" value="P:tRNA 5'-leader removal"/>
    <property type="evidence" value="ECO:0007669"/>
    <property type="project" value="UniProtKB-UniRule"/>
</dbReference>
<dbReference type="GO" id="GO:0030677">
    <property type="term" value="C:ribonuclease P complex"/>
    <property type="evidence" value="ECO:0007669"/>
    <property type="project" value="TreeGrafter"/>
</dbReference>
<dbReference type="InterPro" id="IPR014721">
    <property type="entry name" value="Ribsml_uS5_D2-typ_fold_subgr"/>
</dbReference>
<accession>A0A249L641</accession>
<name>A0A249L641_9ACTN</name>
<dbReference type="Pfam" id="PF00825">
    <property type="entry name" value="Ribonuclease_P"/>
    <property type="match status" value="1"/>
</dbReference>
<keyword evidence="3 6" id="KW-0255">Endonuclease</keyword>
<evidence type="ECO:0000313" key="9">
    <source>
        <dbReference type="Proteomes" id="UP000217210"/>
    </source>
</evidence>
<protein>
    <recommendedName>
        <fullName evidence="6 7">Ribonuclease P protein component</fullName>
        <shortName evidence="6">RNase P protein</shortName>
        <shortName evidence="6">RNaseP protein</shortName>
        <ecNumber evidence="6 7">3.1.26.5</ecNumber>
    </recommendedName>
    <alternativeName>
        <fullName evidence="6">Protein C5</fullName>
    </alternativeName>
</protein>
<keyword evidence="1 6" id="KW-0819">tRNA processing</keyword>
<evidence type="ECO:0000256" key="2">
    <source>
        <dbReference type="ARBA" id="ARBA00022722"/>
    </source>
</evidence>
<dbReference type="Gene3D" id="3.30.230.10">
    <property type="match status" value="1"/>
</dbReference>
<comment type="function">
    <text evidence="6">RNaseP catalyzes the removal of the 5'-leader sequence from pre-tRNA to produce the mature 5'-terminus. It can also cleave other RNA substrates such as 4.5S RNA. The protein component plays an auxiliary but essential role in vivo by binding to the 5'-leader sequence and broadening the substrate specificity of the ribozyme.</text>
</comment>
<dbReference type="InterPro" id="IPR000100">
    <property type="entry name" value="RNase_P"/>
</dbReference>
<reference evidence="8 9" key="1">
    <citation type="submission" date="2016-07" db="EMBL/GenBank/DDBJ databases">
        <title>High microdiversification within the ubiquitous acI lineage of Actinobacteria.</title>
        <authorList>
            <person name="Neuenschwander S.M."/>
            <person name="Salcher M."/>
            <person name="Ghai R."/>
            <person name="Pernthaler J."/>
        </authorList>
    </citation>
    <scope>NUCLEOTIDE SEQUENCE [LARGE SCALE GENOMIC DNA]</scope>
    <source>
        <strain evidence="8">MMS-IIB-91</strain>
    </source>
</reference>
<dbReference type="NCBIfam" id="TIGR00188">
    <property type="entry name" value="rnpA"/>
    <property type="match status" value="1"/>
</dbReference>
<keyword evidence="5 6" id="KW-0694">RNA-binding</keyword>
<dbReference type="RefSeq" id="WP_095688659.1">
    <property type="nucleotide sequence ID" value="NZ_CP016779.1"/>
</dbReference>
<evidence type="ECO:0000256" key="4">
    <source>
        <dbReference type="ARBA" id="ARBA00022801"/>
    </source>
</evidence>
<dbReference type="GO" id="GO:0042781">
    <property type="term" value="F:3'-tRNA processing endoribonuclease activity"/>
    <property type="evidence" value="ECO:0007669"/>
    <property type="project" value="TreeGrafter"/>
</dbReference>
<evidence type="ECO:0000256" key="7">
    <source>
        <dbReference type="NCBIfam" id="TIGR00188"/>
    </source>
</evidence>
<comment type="similarity">
    <text evidence="6">Belongs to the RnpA family.</text>
</comment>
<dbReference type="SUPFAM" id="SSF54211">
    <property type="entry name" value="Ribosomal protein S5 domain 2-like"/>
    <property type="match status" value="1"/>
</dbReference>
<dbReference type="EMBL" id="CP016779">
    <property type="protein sequence ID" value="ASY24405.1"/>
    <property type="molecule type" value="Genomic_DNA"/>
</dbReference>
<dbReference type="OrthoDB" id="196964at2"/>
<evidence type="ECO:0000256" key="5">
    <source>
        <dbReference type="ARBA" id="ARBA00022884"/>
    </source>
</evidence>
<dbReference type="KEGG" id="nab:B1sIIB91_05970"/>
<keyword evidence="4 6" id="KW-0378">Hydrolase</keyword>
<dbReference type="PANTHER" id="PTHR33992:SF1">
    <property type="entry name" value="RIBONUCLEASE P PROTEIN COMPONENT"/>
    <property type="match status" value="1"/>
</dbReference>
<dbReference type="AlphaFoldDB" id="A0A249L641"/>
<dbReference type="Proteomes" id="UP000217210">
    <property type="component" value="Chromosome"/>
</dbReference>
<dbReference type="PANTHER" id="PTHR33992">
    <property type="entry name" value="RIBONUCLEASE P PROTEIN COMPONENT"/>
    <property type="match status" value="1"/>
</dbReference>
<gene>
    <name evidence="6" type="primary">rnpA</name>
    <name evidence="8" type="ORF">B1sIIB91_05970</name>
</gene>
<dbReference type="GO" id="GO:0004526">
    <property type="term" value="F:ribonuclease P activity"/>
    <property type="evidence" value="ECO:0007669"/>
    <property type="project" value="UniProtKB-UniRule"/>
</dbReference>
<evidence type="ECO:0000256" key="1">
    <source>
        <dbReference type="ARBA" id="ARBA00022694"/>
    </source>
</evidence>
<evidence type="ECO:0000256" key="3">
    <source>
        <dbReference type="ARBA" id="ARBA00022759"/>
    </source>
</evidence>
<dbReference type="InterPro" id="IPR020568">
    <property type="entry name" value="Ribosomal_Su5_D2-typ_SF"/>
</dbReference>
<comment type="catalytic activity">
    <reaction evidence="6">
        <text>Endonucleolytic cleavage of RNA, removing 5'-extranucleotides from tRNA precursor.</text>
        <dbReference type="EC" id="3.1.26.5"/>
    </reaction>
</comment>
<dbReference type="HAMAP" id="MF_00227">
    <property type="entry name" value="RNase_P"/>
    <property type="match status" value="1"/>
</dbReference>
<proteinExistence type="inferred from homology"/>